<dbReference type="Gene3D" id="3.10.520.10">
    <property type="entry name" value="ApbE-like domains"/>
    <property type="match status" value="1"/>
</dbReference>
<evidence type="ECO:0000313" key="11">
    <source>
        <dbReference type="EMBL" id="ACV78013.1"/>
    </source>
</evidence>
<reference evidence="12" key="1">
    <citation type="submission" date="2009-09" db="EMBL/GenBank/DDBJ databases">
        <title>The complete genome of Nakamurella multipartita DSM 44233.</title>
        <authorList>
            <consortium name="US DOE Joint Genome Institute (JGI-PGF)"/>
            <person name="Lucas S."/>
            <person name="Copeland A."/>
            <person name="Lapidus A."/>
            <person name="Glavina del Rio T."/>
            <person name="Dalin E."/>
            <person name="Tice H."/>
            <person name="Bruce D."/>
            <person name="Goodwin L."/>
            <person name="Pitluck S."/>
            <person name="Kyrpides N."/>
            <person name="Mavromatis K."/>
            <person name="Ivanova N."/>
            <person name="Ovchinnikova G."/>
            <person name="Sims D."/>
            <person name="Meincke L."/>
            <person name="Brettin T."/>
            <person name="Detter J.C."/>
            <person name="Han C."/>
            <person name="Larimer F."/>
            <person name="Land M."/>
            <person name="Hauser L."/>
            <person name="Markowitz V."/>
            <person name="Cheng J.-F."/>
            <person name="Hugenholtz P."/>
            <person name="Woyke T."/>
            <person name="Wu D."/>
            <person name="Klenk H.-P."/>
            <person name="Eisen J.A."/>
        </authorList>
    </citation>
    <scope>NUCLEOTIDE SEQUENCE [LARGE SCALE GENOMIC DNA]</scope>
    <source>
        <strain evidence="12">ATCC 700099 / DSM 44233 / CIP 104796 / JCM 9543 / NBRC 105858 / Y-104</strain>
    </source>
</reference>
<keyword evidence="7" id="KW-0274">FAD</keyword>
<organism evidence="11 12">
    <name type="scientific">Nakamurella multipartita (strain ATCC 700099 / DSM 44233 / CIP 104796 / JCM 9543 / NBRC 105858 / Y-104)</name>
    <name type="common">Microsphaera multipartita</name>
    <dbReference type="NCBI Taxonomy" id="479431"/>
    <lineage>
        <taxon>Bacteria</taxon>
        <taxon>Bacillati</taxon>
        <taxon>Actinomycetota</taxon>
        <taxon>Actinomycetes</taxon>
        <taxon>Nakamurellales</taxon>
        <taxon>Nakamurellaceae</taxon>
        <taxon>Nakamurella</taxon>
    </lineage>
</organism>
<comment type="cofactor">
    <cofactor evidence="1">
        <name>Mg(2+)</name>
        <dbReference type="ChEBI" id="CHEBI:18420"/>
    </cofactor>
</comment>
<keyword evidence="8" id="KW-0460">Magnesium</keyword>
<dbReference type="PANTHER" id="PTHR30040:SF2">
    <property type="entry name" value="FAD:PROTEIN FMN TRANSFERASE"/>
    <property type="match status" value="1"/>
</dbReference>
<dbReference type="EC" id="2.7.1.180" evidence="2"/>
<dbReference type="STRING" id="479431.Namu_1622"/>
<dbReference type="AlphaFoldDB" id="C8XFQ2"/>
<dbReference type="PANTHER" id="PTHR30040">
    <property type="entry name" value="THIAMINE BIOSYNTHESIS LIPOPROTEIN APBE"/>
    <property type="match status" value="1"/>
</dbReference>
<comment type="catalytic activity">
    <reaction evidence="10">
        <text>L-threonyl-[protein] + FAD = FMN-L-threonyl-[protein] + AMP + H(+)</text>
        <dbReference type="Rhea" id="RHEA:36847"/>
        <dbReference type="Rhea" id="RHEA-COMP:11060"/>
        <dbReference type="Rhea" id="RHEA-COMP:11061"/>
        <dbReference type="ChEBI" id="CHEBI:15378"/>
        <dbReference type="ChEBI" id="CHEBI:30013"/>
        <dbReference type="ChEBI" id="CHEBI:57692"/>
        <dbReference type="ChEBI" id="CHEBI:74257"/>
        <dbReference type="ChEBI" id="CHEBI:456215"/>
        <dbReference type="EC" id="2.7.1.180"/>
    </reaction>
</comment>
<evidence type="ECO:0000256" key="9">
    <source>
        <dbReference type="ARBA" id="ARBA00031306"/>
    </source>
</evidence>
<sequence>MSAADLEVETTARLDFEVWSTTATLVVTDAAALATAGARLREVLAEVDATCSRFRDDSEINRLLRRPGHPVGLSPTLNDALGHALRAASATGGLVDPTVAAAVVAVGYDRDIADVLDRALTGTLPLGSDLGPAAPGAGCVHHDQHAATVIVPAGVGLDLGATAKAFAADRAATAIANRVGGGVLVGLGGDIAVAGTAPVGGWRISVADDHRLPGTAYQTVAIESGGLATSSIMTRRWPTARGWRHHLIDPRTGDNPDPYWRTASVAAATCVDANAAATAAIILGAAAPTWLAERGLPALLVDIDGRITTVAGWPAAAEH</sequence>
<dbReference type="Proteomes" id="UP000002218">
    <property type="component" value="Chromosome"/>
</dbReference>
<dbReference type="SUPFAM" id="SSF143631">
    <property type="entry name" value="ApbE-like"/>
    <property type="match status" value="1"/>
</dbReference>
<evidence type="ECO:0000256" key="8">
    <source>
        <dbReference type="ARBA" id="ARBA00022842"/>
    </source>
</evidence>
<accession>C8XFQ2</accession>
<dbReference type="InterPro" id="IPR003374">
    <property type="entry name" value="ApbE-like_sf"/>
</dbReference>
<keyword evidence="4" id="KW-0285">Flavoprotein</keyword>
<keyword evidence="12" id="KW-1185">Reference proteome</keyword>
<protein>
    <recommendedName>
        <fullName evidence="3">FAD:protein FMN transferase</fullName>
        <ecNumber evidence="2">2.7.1.180</ecNumber>
    </recommendedName>
    <alternativeName>
        <fullName evidence="9">Flavin transferase</fullName>
    </alternativeName>
</protein>
<evidence type="ECO:0000256" key="2">
    <source>
        <dbReference type="ARBA" id="ARBA00011955"/>
    </source>
</evidence>
<dbReference type="OrthoDB" id="9778595at2"/>
<keyword evidence="5" id="KW-0808">Transferase</keyword>
<evidence type="ECO:0000256" key="4">
    <source>
        <dbReference type="ARBA" id="ARBA00022630"/>
    </source>
</evidence>
<dbReference type="RefSeq" id="WP_015746917.1">
    <property type="nucleotide sequence ID" value="NC_013235.1"/>
</dbReference>
<evidence type="ECO:0000256" key="7">
    <source>
        <dbReference type="ARBA" id="ARBA00022827"/>
    </source>
</evidence>
<evidence type="ECO:0000313" key="12">
    <source>
        <dbReference type="Proteomes" id="UP000002218"/>
    </source>
</evidence>
<reference evidence="11 12" key="2">
    <citation type="journal article" date="2010" name="Stand. Genomic Sci.">
        <title>Complete genome sequence of Nakamurella multipartita type strain (Y-104).</title>
        <authorList>
            <person name="Tice H."/>
            <person name="Mayilraj S."/>
            <person name="Sims D."/>
            <person name="Lapidus A."/>
            <person name="Nolan M."/>
            <person name="Lucas S."/>
            <person name="Glavina Del Rio T."/>
            <person name="Copeland A."/>
            <person name="Cheng J.F."/>
            <person name="Meincke L."/>
            <person name="Bruce D."/>
            <person name="Goodwin L."/>
            <person name="Pitluck S."/>
            <person name="Ivanova N."/>
            <person name="Mavromatis K."/>
            <person name="Ovchinnikova G."/>
            <person name="Pati A."/>
            <person name="Chen A."/>
            <person name="Palaniappan K."/>
            <person name="Land M."/>
            <person name="Hauser L."/>
            <person name="Chang Y.J."/>
            <person name="Jeffries C.D."/>
            <person name="Detter J.C."/>
            <person name="Brettin T."/>
            <person name="Rohde M."/>
            <person name="Goker M."/>
            <person name="Bristow J."/>
            <person name="Eisen J.A."/>
            <person name="Markowitz V."/>
            <person name="Hugenholtz P."/>
            <person name="Kyrpides N.C."/>
            <person name="Klenk H.P."/>
            <person name="Chen F."/>
        </authorList>
    </citation>
    <scope>NUCLEOTIDE SEQUENCE [LARGE SCALE GENOMIC DNA]</scope>
    <source>
        <strain evidence="12">ATCC 700099 / DSM 44233 / CIP 104796 / JCM 9543 / NBRC 105858 / Y-104</strain>
    </source>
</reference>
<gene>
    <name evidence="11" type="ordered locus">Namu_1622</name>
</gene>
<evidence type="ECO:0000256" key="6">
    <source>
        <dbReference type="ARBA" id="ARBA00022723"/>
    </source>
</evidence>
<dbReference type="EMBL" id="CP001737">
    <property type="protein sequence ID" value="ACV78013.1"/>
    <property type="molecule type" value="Genomic_DNA"/>
</dbReference>
<name>C8XFQ2_NAKMY</name>
<dbReference type="Pfam" id="PF02424">
    <property type="entry name" value="ApbE"/>
    <property type="match status" value="1"/>
</dbReference>
<dbReference type="GO" id="GO:0046872">
    <property type="term" value="F:metal ion binding"/>
    <property type="evidence" value="ECO:0007669"/>
    <property type="project" value="UniProtKB-KW"/>
</dbReference>
<keyword evidence="11" id="KW-0449">Lipoprotein</keyword>
<dbReference type="KEGG" id="nml:Namu_1622"/>
<evidence type="ECO:0000256" key="5">
    <source>
        <dbReference type="ARBA" id="ARBA00022679"/>
    </source>
</evidence>
<evidence type="ECO:0000256" key="1">
    <source>
        <dbReference type="ARBA" id="ARBA00001946"/>
    </source>
</evidence>
<dbReference type="InParanoid" id="C8XFQ2"/>
<dbReference type="InterPro" id="IPR024932">
    <property type="entry name" value="ApbE"/>
</dbReference>
<dbReference type="GO" id="GO:0016740">
    <property type="term" value="F:transferase activity"/>
    <property type="evidence" value="ECO:0007669"/>
    <property type="project" value="UniProtKB-KW"/>
</dbReference>
<evidence type="ECO:0000256" key="10">
    <source>
        <dbReference type="ARBA" id="ARBA00048540"/>
    </source>
</evidence>
<dbReference type="HOGENOM" id="CLU_044403_5_0_11"/>
<keyword evidence="6" id="KW-0479">Metal-binding</keyword>
<proteinExistence type="predicted"/>
<dbReference type="eggNOG" id="COG1477">
    <property type="taxonomic scope" value="Bacteria"/>
</dbReference>
<evidence type="ECO:0000256" key="3">
    <source>
        <dbReference type="ARBA" id="ARBA00016337"/>
    </source>
</evidence>